<gene>
    <name evidence="6" type="ORF">HDE69_000267</name>
</gene>
<dbReference type="FunFam" id="3.40.50.300:FF:000425">
    <property type="entry name" value="Probable ABC transporter, ATP-binding subunit"/>
    <property type="match status" value="1"/>
</dbReference>
<evidence type="ECO:0000256" key="2">
    <source>
        <dbReference type="ARBA" id="ARBA00022448"/>
    </source>
</evidence>
<dbReference type="Gene3D" id="3.40.50.300">
    <property type="entry name" value="P-loop containing nucleotide triphosphate hydrolases"/>
    <property type="match status" value="1"/>
</dbReference>
<dbReference type="Proteomes" id="UP000537718">
    <property type="component" value="Unassembled WGS sequence"/>
</dbReference>
<dbReference type="AlphaFoldDB" id="A0A7W8YP67"/>
<dbReference type="SMART" id="SM00382">
    <property type="entry name" value="AAA"/>
    <property type="match status" value="1"/>
</dbReference>
<dbReference type="GO" id="GO:0015697">
    <property type="term" value="P:quaternary ammonium group transport"/>
    <property type="evidence" value="ECO:0007669"/>
    <property type="project" value="UniProtKB-ARBA"/>
</dbReference>
<dbReference type="GO" id="GO:0005524">
    <property type="term" value="F:ATP binding"/>
    <property type="evidence" value="ECO:0007669"/>
    <property type="project" value="UniProtKB-KW"/>
</dbReference>
<organism evidence="6 7">
    <name type="scientific">Pedobacter cryoconitis</name>
    <dbReference type="NCBI Taxonomy" id="188932"/>
    <lineage>
        <taxon>Bacteria</taxon>
        <taxon>Pseudomonadati</taxon>
        <taxon>Bacteroidota</taxon>
        <taxon>Sphingobacteriia</taxon>
        <taxon>Sphingobacteriales</taxon>
        <taxon>Sphingobacteriaceae</taxon>
        <taxon>Pedobacter</taxon>
    </lineage>
</organism>
<dbReference type="PANTHER" id="PTHR43117:SF4">
    <property type="entry name" value="OSMOPROTECTANT IMPORT ATP-BINDING PROTEIN OSMV"/>
    <property type="match status" value="1"/>
</dbReference>
<accession>A0A7W8YP67</accession>
<keyword evidence="4 6" id="KW-0067">ATP-binding</keyword>
<comment type="caution">
    <text evidence="6">The sequence shown here is derived from an EMBL/GenBank/DDBJ whole genome shotgun (WGS) entry which is preliminary data.</text>
</comment>
<evidence type="ECO:0000259" key="5">
    <source>
        <dbReference type="PROSITE" id="PS50893"/>
    </source>
</evidence>
<sequence length="295" mass="33294">MIKAENLVRKFGTSMAVNDISFEVKEGENLILLGTSGCGKTTTLRMINRLIAPDSGTVFLDGVDISTRQPEELRRGIGYVLQNHGLFPHYTVAENIAIVPRLLKWKNEDIRKRADELFHKLNLDPALASKYPAALSGGQQQRVGLARSLMVNPPVLLMDEPFGALDNLTRISIRKEFKALDELVKKTVVMVTHDVQEAFEMGDRICLMDKGVIKQIGTPEDLLFHPANNFVADFFKEQRLQLELKSVLIAELLPGYSDQKVTVWERMEQLLQTGSKDNSMDMEDLMRAFSAYKKQ</sequence>
<evidence type="ECO:0000256" key="3">
    <source>
        <dbReference type="ARBA" id="ARBA00022741"/>
    </source>
</evidence>
<evidence type="ECO:0000313" key="7">
    <source>
        <dbReference type="Proteomes" id="UP000537718"/>
    </source>
</evidence>
<keyword evidence="3" id="KW-0547">Nucleotide-binding</keyword>
<proteinExistence type="inferred from homology"/>
<dbReference type="PROSITE" id="PS00211">
    <property type="entry name" value="ABC_TRANSPORTER_1"/>
    <property type="match status" value="1"/>
</dbReference>
<dbReference type="RefSeq" id="WP_183865400.1">
    <property type="nucleotide sequence ID" value="NZ_JACHCF010000001.1"/>
</dbReference>
<protein>
    <submittedName>
        <fullName evidence="6">Osmoprotectant transport system ATP-binding protein</fullName>
    </submittedName>
</protein>
<dbReference type="InterPro" id="IPR003439">
    <property type="entry name" value="ABC_transporter-like_ATP-bd"/>
</dbReference>
<dbReference type="InterPro" id="IPR003593">
    <property type="entry name" value="AAA+_ATPase"/>
</dbReference>
<evidence type="ECO:0000313" key="6">
    <source>
        <dbReference type="EMBL" id="MBB5619231.1"/>
    </source>
</evidence>
<dbReference type="Pfam" id="PF00005">
    <property type="entry name" value="ABC_tran"/>
    <property type="match status" value="1"/>
</dbReference>
<dbReference type="PANTHER" id="PTHR43117">
    <property type="entry name" value="OSMOPROTECTANT IMPORT ATP-BINDING PROTEIN OSMV"/>
    <property type="match status" value="1"/>
</dbReference>
<evidence type="ECO:0000256" key="4">
    <source>
        <dbReference type="ARBA" id="ARBA00022840"/>
    </source>
</evidence>
<feature type="domain" description="ABC transporter" evidence="5">
    <location>
        <begin position="2"/>
        <end position="235"/>
    </location>
</feature>
<dbReference type="SUPFAM" id="SSF52540">
    <property type="entry name" value="P-loop containing nucleoside triphosphate hydrolases"/>
    <property type="match status" value="1"/>
</dbReference>
<dbReference type="PROSITE" id="PS50893">
    <property type="entry name" value="ABC_TRANSPORTER_2"/>
    <property type="match status" value="1"/>
</dbReference>
<keyword evidence="2" id="KW-0813">Transport</keyword>
<dbReference type="EMBL" id="JACHCF010000001">
    <property type="protein sequence ID" value="MBB5619231.1"/>
    <property type="molecule type" value="Genomic_DNA"/>
</dbReference>
<reference evidence="6 7" key="1">
    <citation type="submission" date="2020-08" db="EMBL/GenBank/DDBJ databases">
        <title>Genomic Encyclopedia of Type Strains, Phase IV (KMG-V): Genome sequencing to study the core and pangenomes of soil and plant-associated prokaryotes.</title>
        <authorList>
            <person name="Whitman W."/>
        </authorList>
    </citation>
    <scope>NUCLEOTIDE SEQUENCE [LARGE SCALE GENOMIC DNA]</scope>
    <source>
        <strain evidence="6 7">MP7CTX6</strain>
    </source>
</reference>
<dbReference type="InterPro" id="IPR017871">
    <property type="entry name" value="ABC_transporter-like_CS"/>
</dbReference>
<name>A0A7W8YP67_9SPHI</name>
<dbReference type="GO" id="GO:0016887">
    <property type="term" value="F:ATP hydrolysis activity"/>
    <property type="evidence" value="ECO:0007669"/>
    <property type="project" value="InterPro"/>
</dbReference>
<comment type="similarity">
    <text evidence="1">Belongs to the ABC transporter superfamily.</text>
</comment>
<dbReference type="InterPro" id="IPR027417">
    <property type="entry name" value="P-loop_NTPase"/>
</dbReference>
<evidence type="ECO:0000256" key="1">
    <source>
        <dbReference type="ARBA" id="ARBA00005417"/>
    </source>
</evidence>